<dbReference type="PANTHER" id="PTHR19282">
    <property type="entry name" value="TETRASPANIN"/>
    <property type="match status" value="1"/>
</dbReference>
<evidence type="ECO:0000313" key="9">
    <source>
        <dbReference type="Proteomes" id="UP000019118"/>
    </source>
</evidence>
<feature type="transmembrane region" description="Helical" evidence="6">
    <location>
        <begin position="59"/>
        <end position="83"/>
    </location>
</feature>
<dbReference type="STRING" id="77166.U4UB82"/>
<dbReference type="SUPFAM" id="SSF48652">
    <property type="entry name" value="Tetraspanin"/>
    <property type="match status" value="1"/>
</dbReference>
<organism evidence="7 10">
    <name type="scientific">Dendroctonus ponderosae</name>
    <name type="common">Mountain pine beetle</name>
    <dbReference type="NCBI Taxonomy" id="77166"/>
    <lineage>
        <taxon>Eukaryota</taxon>
        <taxon>Metazoa</taxon>
        <taxon>Ecdysozoa</taxon>
        <taxon>Arthropoda</taxon>
        <taxon>Hexapoda</taxon>
        <taxon>Insecta</taxon>
        <taxon>Pterygota</taxon>
        <taxon>Neoptera</taxon>
        <taxon>Endopterygota</taxon>
        <taxon>Coleoptera</taxon>
        <taxon>Polyphaga</taxon>
        <taxon>Cucujiformia</taxon>
        <taxon>Curculionidae</taxon>
        <taxon>Scolytinae</taxon>
        <taxon>Dendroctonus</taxon>
    </lineage>
</organism>
<evidence type="ECO:0000256" key="6">
    <source>
        <dbReference type="SAM" id="Phobius"/>
    </source>
</evidence>
<feature type="transmembrane region" description="Helical" evidence="6">
    <location>
        <begin position="240"/>
        <end position="263"/>
    </location>
</feature>
<proteinExistence type="predicted"/>
<evidence type="ECO:0000313" key="8">
    <source>
        <dbReference type="EnsemblMetazoa" id="XP_019755417.1"/>
    </source>
</evidence>
<feature type="region of interest" description="Disordered" evidence="5">
    <location>
        <begin position="276"/>
        <end position="296"/>
    </location>
</feature>
<dbReference type="GO" id="GO:0005886">
    <property type="term" value="C:plasma membrane"/>
    <property type="evidence" value="ECO:0007669"/>
    <property type="project" value="TreeGrafter"/>
</dbReference>
<evidence type="ECO:0000256" key="2">
    <source>
        <dbReference type="ARBA" id="ARBA00022692"/>
    </source>
</evidence>
<reference evidence="9 10" key="1">
    <citation type="journal article" date="2013" name="Genome Biol.">
        <title>Draft genome of the mountain pine beetle, Dendroctonus ponderosae Hopkins, a major forest pest.</title>
        <authorList>
            <person name="Keeling C.I."/>
            <person name="Yuen M.M."/>
            <person name="Liao N.Y."/>
            <person name="Docking T.R."/>
            <person name="Chan S.K."/>
            <person name="Taylor G.A."/>
            <person name="Palmquist D.L."/>
            <person name="Jackman S.D."/>
            <person name="Nguyen A."/>
            <person name="Li M."/>
            <person name="Henderson H."/>
            <person name="Janes J.K."/>
            <person name="Zhao Y."/>
            <person name="Pandoh P."/>
            <person name="Moore R."/>
            <person name="Sperling F.A."/>
            <person name="Huber D.P."/>
            <person name="Birol I."/>
            <person name="Jones S.J."/>
            <person name="Bohlmann J."/>
        </authorList>
    </citation>
    <scope>NUCLEOTIDE SEQUENCE</scope>
</reference>
<dbReference type="AlphaFoldDB" id="U4UB82"/>
<dbReference type="EMBL" id="KB632277">
    <property type="protein sequence ID" value="ERL91179.1"/>
    <property type="molecule type" value="Genomic_DNA"/>
</dbReference>
<dbReference type="PANTHER" id="PTHR19282:SF428">
    <property type="entry name" value="TETRASPANIN 68C, ISOFORM A"/>
    <property type="match status" value="1"/>
</dbReference>
<dbReference type="EnsemblMetazoa" id="XM_019899858.1">
    <property type="protein sequence ID" value="XP_019755417.1"/>
    <property type="gene ID" value="LOC109534260"/>
</dbReference>
<dbReference type="InterPro" id="IPR008952">
    <property type="entry name" value="Tetraspanin_EC2_sf"/>
</dbReference>
<comment type="subcellular location">
    <subcellularLocation>
        <location evidence="1">Membrane</location>
        <topology evidence="1">Multi-pass membrane protein</topology>
    </subcellularLocation>
</comment>
<keyword evidence="2 6" id="KW-0812">Transmembrane</keyword>
<feature type="transmembrane region" description="Helical" evidence="6">
    <location>
        <begin position="12"/>
        <end position="36"/>
    </location>
</feature>
<evidence type="ECO:0000256" key="1">
    <source>
        <dbReference type="ARBA" id="ARBA00004141"/>
    </source>
</evidence>
<keyword evidence="3 6" id="KW-1133">Transmembrane helix</keyword>
<name>U4UB82_DENPD</name>
<dbReference type="Pfam" id="PF00335">
    <property type="entry name" value="Tetraspanin"/>
    <property type="match status" value="1"/>
</dbReference>
<accession>U4UB82</accession>
<dbReference type="InterPro" id="IPR018499">
    <property type="entry name" value="Tetraspanin/Peripherin"/>
</dbReference>
<gene>
    <name evidence="8" type="primary">109534260</name>
    <name evidence="7" type="ORF">D910_08518</name>
</gene>
<dbReference type="CDD" id="cd03127">
    <property type="entry name" value="tetraspanin_LEL"/>
    <property type="match status" value="1"/>
</dbReference>
<keyword evidence="4 6" id="KW-0472">Membrane</keyword>
<sequence length="318" mass="35492">MSGISLVGSKVILAVANFLLLACGFTLMFGGMLVIFDADRILLSKLLVAGPLTNLPQPLFYYVAVGLTLLGLTLTAAGILGCWASCLHSYWLISLYFVLIMAVLIGECTVYAITWIWPQCLGLGLDTEELVKTVQRNYGSTGEDQLTAAVDLVQTSFNCCGINSANEYDTSLWRLQGRSPPFAIPLTCCVLKNRQDDRSYLNPLPINVLRCQALEKNRHEGYRHTTGCEARLDQWYRQHYLAFLAIGLAVVLVEFIVLLSTILTCTRIYHHNQETKENDQNSAQIEGEAQHRGTNSCSNETYAMTESFRQNYKLLDKI</sequence>
<reference evidence="8" key="2">
    <citation type="submission" date="2024-08" db="UniProtKB">
        <authorList>
            <consortium name="EnsemblMetazoa"/>
        </authorList>
    </citation>
    <scope>IDENTIFICATION</scope>
</reference>
<evidence type="ECO:0000256" key="4">
    <source>
        <dbReference type="ARBA" id="ARBA00023136"/>
    </source>
</evidence>
<feature type="transmembrane region" description="Helical" evidence="6">
    <location>
        <begin position="95"/>
        <end position="117"/>
    </location>
</feature>
<dbReference type="OrthoDB" id="5870230at2759"/>
<keyword evidence="9" id="KW-1185">Reference proteome</keyword>
<dbReference type="Gene3D" id="1.10.1450.10">
    <property type="entry name" value="Tetraspanin"/>
    <property type="match status" value="1"/>
</dbReference>
<dbReference type="Proteomes" id="UP000019118">
    <property type="component" value="Unassembled WGS sequence"/>
</dbReference>
<evidence type="ECO:0000313" key="7">
    <source>
        <dbReference type="EMBL" id="ERL91179.1"/>
    </source>
</evidence>
<evidence type="ECO:0000256" key="5">
    <source>
        <dbReference type="SAM" id="MobiDB-lite"/>
    </source>
</evidence>
<evidence type="ECO:0000313" key="10">
    <source>
        <dbReference type="Proteomes" id="UP000030742"/>
    </source>
</evidence>
<evidence type="ECO:0000256" key="3">
    <source>
        <dbReference type="ARBA" id="ARBA00022989"/>
    </source>
</evidence>
<dbReference type="PRINTS" id="PR00259">
    <property type="entry name" value="TMFOUR"/>
</dbReference>
<protein>
    <submittedName>
        <fullName evidence="7 8">Uncharacterized protein</fullName>
    </submittedName>
</protein>
<dbReference type="Proteomes" id="UP000030742">
    <property type="component" value="Unassembled WGS sequence"/>
</dbReference>